<proteinExistence type="predicted"/>
<gene>
    <name evidence="1" type="ORF">D1639_10325</name>
</gene>
<evidence type="ECO:0000313" key="1">
    <source>
        <dbReference type="EMBL" id="NBI35412.1"/>
    </source>
</evidence>
<name>A0A7C9NV99_9BACT</name>
<organism evidence="1">
    <name type="scientific">Muribaculaceae bacterium Z82</name>
    <dbReference type="NCBI Taxonomy" id="2304548"/>
    <lineage>
        <taxon>Bacteria</taxon>
        <taxon>Pseudomonadati</taxon>
        <taxon>Bacteroidota</taxon>
        <taxon>Bacteroidia</taxon>
        <taxon>Bacteroidales</taxon>
        <taxon>Muribaculaceae</taxon>
    </lineage>
</organism>
<dbReference type="EMBL" id="QWKH01000117">
    <property type="protein sequence ID" value="NBI35412.1"/>
    <property type="molecule type" value="Genomic_DNA"/>
</dbReference>
<comment type="caution">
    <text evidence="1">The sequence shown here is derived from an EMBL/GenBank/DDBJ whole genome shotgun (WGS) entry which is preliminary data.</text>
</comment>
<reference evidence="1" key="1">
    <citation type="submission" date="2018-08" db="EMBL/GenBank/DDBJ databases">
        <title>Murine metabolic-syndrome-specific gut microbial biobank.</title>
        <authorList>
            <person name="Liu C."/>
        </authorList>
    </citation>
    <scope>NUCLEOTIDE SEQUENCE [LARGE SCALE GENOMIC DNA]</scope>
    <source>
        <strain evidence="1">Z82</strain>
    </source>
</reference>
<dbReference type="AlphaFoldDB" id="A0A7C9NV99"/>
<accession>A0A7C9NV99</accession>
<sequence length="107" mass="11746">METIEDFDEAGAAVGALQDALEAVPAGILREGARDYSKAYMGMLGCFADAWDGADGCRARWDSLSTDERMRVVVRTAKDHFEADLDLAADHFRQRMAATAAEMAEIW</sequence>
<protein>
    <submittedName>
        <fullName evidence="1">Uncharacterized protein</fullName>
    </submittedName>
</protein>